<evidence type="ECO:0000313" key="4">
    <source>
        <dbReference type="Proteomes" id="UP000245379"/>
    </source>
</evidence>
<keyword evidence="1" id="KW-0597">Phosphoprotein</keyword>
<name>A0A317ETI2_9SPHI</name>
<feature type="modified residue" description="4-aspartylphosphate" evidence="1">
    <location>
        <position position="57"/>
    </location>
</feature>
<dbReference type="InterPro" id="IPR058245">
    <property type="entry name" value="NreC/VraR/RcsB-like_REC"/>
</dbReference>
<evidence type="ECO:0000313" key="3">
    <source>
        <dbReference type="EMBL" id="PWS29129.1"/>
    </source>
</evidence>
<dbReference type="RefSeq" id="WP_109924558.1">
    <property type="nucleotide sequence ID" value="NZ_QGNZ01000001.1"/>
</dbReference>
<dbReference type="PROSITE" id="PS50110">
    <property type="entry name" value="RESPONSE_REGULATORY"/>
    <property type="match status" value="1"/>
</dbReference>
<dbReference type="Proteomes" id="UP000245379">
    <property type="component" value="Unassembled WGS sequence"/>
</dbReference>
<dbReference type="CDD" id="cd17535">
    <property type="entry name" value="REC_NarL-like"/>
    <property type="match status" value="1"/>
</dbReference>
<feature type="domain" description="Response regulatory" evidence="2">
    <location>
        <begin position="6"/>
        <end position="123"/>
    </location>
</feature>
<dbReference type="InterPro" id="IPR011006">
    <property type="entry name" value="CheY-like_superfamily"/>
</dbReference>
<organism evidence="3 4">
    <name type="scientific">Pedobacter yonginense</name>
    <dbReference type="NCBI Taxonomy" id="651869"/>
    <lineage>
        <taxon>Bacteria</taxon>
        <taxon>Pseudomonadati</taxon>
        <taxon>Bacteroidota</taxon>
        <taxon>Sphingobacteriia</taxon>
        <taxon>Sphingobacteriales</taxon>
        <taxon>Sphingobacteriaceae</taxon>
        <taxon>Pedobacter</taxon>
    </lineage>
</organism>
<dbReference type="SMART" id="SM00448">
    <property type="entry name" value="REC"/>
    <property type="match status" value="1"/>
</dbReference>
<protein>
    <recommendedName>
        <fullName evidence="2">Response regulatory domain-containing protein</fullName>
    </recommendedName>
</protein>
<reference evidence="3 4" key="1">
    <citation type="submission" date="2018-05" db="EMBL/GenBank/DDBJ databases">
        <title>Pedobacter paludis sp. nov., isolated from wetland soil.</title>
        <authorList>
            <person name="Zhang Y."/>
            <person name="Wang G."/>
        </authorList>
    </citation>
    <scope>NUCLEOTIDE SEQUENCE [LARGE SCALE GENOMIC DNA]</scope>
    <source>
        <strain evidence="3 4">KCTC22721</strain>
    </source>
</reference>
<dbReference type="InterPro" id="IPR051015">
    <property type="entry name" value="EvgA-like"/>
</dbReference>
<dbReference type="OrthoDB" id="1013073at2"/>
<evidence type="ECO:0000259" key="2">
    <source>
        <dbReference type="PROSITE" id="PS50110"/>
    </source>
</evidence>
<dbReference type="PANTHER" id="PTHR45566">
    <property type="entry name" value="HTH-TYPE TRANSCRIPTIONAL REGULATOR YHJB-RELATED"/>
    <property type="match status" value="1"/>
</dbReference>
<dbReference type="AlphaFoldDB" id="A0A317ETI2"/>
<dbReference type="SUPFAM" id="SSF52172">
    <property type="entry name" value="CheY-like"/>
    <property type="match status" value="1"/>
</dbReference>
<dbReference type="Pfam" id="PF00072">
    <property type="entry name" value="Response_reg"/>
    <property type="match status" value="1"/>
</dbReference>
<dbReference type="InterPro" id="IPR001789">
    <property type="entry name" value="Sig_transdc_resp-reg_receiver"/>
</dbReference>
<gene>
    <name evidence="3" type="ORF">DHW03_04705</name>
</gene>
<keyword evidence="4" id="KW-1185">Reference proteome</keyword>
<sequence length="126" mass="14088">MTTNLKILIADDSELMRIVMRGFFTKLLISPEIKQTSSLSETFELLKGETFDLLILDINMPDGDSSPKTVQEIHAMQPDLKVCMFSSNDKALFAHSYYEAGAVGFIQKDENMNASTTELVDQLFAS</sequence>
<dbReference type="GO" id="GO:0000160">
    <property type="term" value="P:phosphorelay signal transduction system"/>
    <property type="evidence" value="ECO:0007669"/>
    <property type="project" value="InterPro"/>
</dbReference>
<dbReference type="Gene3D" id="3.40.50.2300">
    <property type="match status" value="1"/>
</dbReference>
<dbReference type="EMBL" id="QGNZ01000001">
    <property type="protein sequence ID" value="PWS29129.1"/>
    <property type="molecule type" value="Genomic_DNA"/>
</dbReference>
<evidence type="ECO:0000256" key="1">
    <source>
        <dbReference type="PROSITE-ProRule" id="PRU00169"/>
    </source>
</evidence>
<comment type="caution">
    <text evidence="3">The sequence shown here is derived from an EMBL/GenBank/DDBJ whole genome shotgun (WGS) entry which is preliminary data.</text>
</comment>
<proteinExistence type="predicted"/>
<dbReference type="PANTHER" id="PTHR45566:SF1">
    <property type="entry name" value="HTH-TYPE TRANSCRIPTIONAL REGULATOR YHJB-RELATED"/>
    <property type="match status" value="1"/>
</dbReference>
<accession>A0A317ETI2</accession>